<comment type="cofactor">
    <cofactor evidence="7">
        <name>Mg(2+)</name>
        <dbReference type="ChEBI" id="CHEBI:18420"/>
    </cofactor>
</comment>
<dbReference type="Pfam" id="PF02875">
    <property type="entry name" value="Mur_ligase_C"/>
    <property type="match status" value="1"/>
</dbReference>
<evidence type="ECO:0000256" key="5">
    <source>
        <dbReference type="ARBA" id="ARBA00023306"/>
    </source>
</evidence>
<evidence type="ECO:0000256" key="1">
    <source>
        <dbReference type="ARBA" id="ARBA00005898"/>
    </source>
</evidence>
<dbReference type="InterPro" id="IPR005761">
    <property type="entry name" value="UDP-N-AcMur-Glu-dNH2Pim_ligase"/>
</dbReference>
<feature type="binding site" evidence="7">
    <location>
        <position position="50"/>
    </location>
    <ligand>
        <name>UDP-N-acetyl-alpha-D-muramoyl-L-alanyl-D-glutamate</name>
        <dbReference type="ChEBI" id="CHEBI:83900"/>
    </ligand>
</feature>
<dbReference type="GO" id="GO:0016881">
    <property type="term" value="F:acid-amino acid ligase activity"/>
    <property type="evidence" value="ECO:0007669"/>
    <property type="project" value="UniProtKB-UniRule"/>
</dbReference>
<keyword evidence="7" id="KW-0460">Magnesium</keyword>
<feature type="binding site" evidence="7">
    <location>
        <position position="48"/>
    </location>
    <ligand>
        <name>UDP-N-acetyl-alpha-D-muramoyl-L-alanyl-D-glutamate</name>
        <dbReference type="ChEBI" id="CHEBI:83900"/>
    </ligand>
</feature>
<feature type="domain" description="Mur ligase C-terminal" evidence="10">
    <location>
        <begin position="367"/>
        <end position="495"/>
    </location>
</feature>
<dbReference type="GO" id="GO:0071555">
    <property type="term" value="P:cell wall organization"/>
    <property type="evidence" value="ECO:0007669"/>
    <property type="project" value="UniProtKB-KW"/>
</dbReference>
<dbReference type="GO" id="GO:0000287">
    <property type="term" value="F:magnesium ion binding"/>
    <property type="evidence" value="ECO:0007669"/>
    <property type="project" value="UniProtKB-UniRule"/>
</dbReference>
<evidence type="ECO:0000256" key="7">
    <source>
        <dbReference type="HAMAP-Rule" id="MF_00208"/>
    </source>
</evidence>
<evidence type="ECO:0000313" key="12">
    <source>
        <dbReference type="EMBL" id="CAG7596895.1"/>
    </source>
</evidence>
<protein>
    <recommendedName>
        <fullName evidence="7">UDP-N-acetylmuramyl-tripeptide synthetase</fullName>
        <ecNumber evidence="7">6.3.2.-</ecNumber>
    </recommendedName>
    <alternativeName>
        <fullName evidence="7">UDP-MurNAc-tripeptide synthetase</fullName>
    </alternativeName>
</protein>
<dbReference type="Pfam" id="PF01225">
    <property type="entry name" value="Mur_ligase"/>
    <property type="match status" value="1"/>
</dbReference>
<dbReference type="InterPro" id="IPR004101">
    <property type="entry name" value="Mur_ligase_C"/>
</dbReference>
<evidence type="ECO:0000259" key="9">
    <source>
        <dbReference type="Pfam" id="PF01225"/>
    </source>
</evidence>
<comment type="function">
    <text evidence="7">Catalyzes the addition of an amino acid to the nucleotide precursor UDP-N-acetylmuramoyl-L-alanyl-D-glutamate (UMAG) in the biosynthesis of bacterial cell-wall peptidoglycan.</text>
</comment>
<evidence type="ECO:0000313" key="13">
    <source>
        <dbReference type="Proteomes" id="UP000693892"/>
    </source>
</evidence>
<dbReference type="AlphaFoldDB" id="A0A916NK91"/>
<keyword evidence="7" id="KW-0963">Cytoplasm</keyword>
<dbReference type="NCBIfam" id="TIGR01085">
    <property type="entry name" value="murE"/>
    <property type="match status" value="1"/>
</dbReference>
<feature type="binding site" evidence="7">
    <location>
        <begin position="136"/>
        <end position="142"/>
    </location>
    <ligand>
        <name>ATP</name>
        <dbReference type="ChEBI" id="CHEBI:30616"/>
    </ligand>
</feature>
<comment type="caution">
    <text evidence="12">The sequence shown here is derived from an EMBL/GenBank/DDBJ whole genome shotgun (WGS) entry which is preliminary data.</text>
</comment>
<keyword evidence="6 7" id="KW-0961">Cell wall biogenesis/degradation</keyword>
<feature type="binding site" evidence="7">
    <location>
        <position position="205"/>
    </location>
    <ligand>
        <name>UDP-N-acetyl-alpha-D-muramoyl-L-alanyl-D-glutamate</name>
        <dbReference type="ChEBI" id="CHEBI:83900"/>
    </ligand>
</feature>
<evidence type="ECO:0000256" key="3">
    <source>
        <dbReference type="ARBA" id="ARBA00022960"/>
    </source>
</evidence>
<keyword evidence="7" id="KW-0067">ATP-binding</keyword>
<evidence type="ECO:0000256" key="4">
    <source>
        <dbReference type="ARBA" id="ARBA00022984"/>
    </source>
</evidence>
<dbReference type="GO" id="GO:0051301">
    <property type="term" value="P:cell division"/>
    <property type="evidence" value="ECO:0007669"/>
    <property type="project" value="UniProtKB-KW"/>
</dbReference>
<dbReference type="PANTHER" id="PTHR23135:SF4">
    <property type="entry name" value="UDP-N-ACETYLMURAMOYL-L-ALANYL-D-GLUTAMATE--2,6-DIAMINOPIMELATE LIGASE MURE HOMOLOG, CHLOROPLASTIC"/>
    <property type="match status" value="1"/>
</dbReference>
<dbReference type="EMBL" id="CAJVAP010000001">
    <property type="protein sequence ID" value="CAG7596895.1"/>
    <property type="molecule type" value="Genomic_DNA"/>
</dbReference>
<sequence length="526" mass="55291">MTSNEGDLSIRPRHPRSAPLSGVAERFGLRVDVADPGLDGVVATGATLDSRDVRPGDLYAALPGSRRHGAEFAAQAAERGAVALLSDAAGAALARSAGIGLPILVSDGDPRDILGEAAAEIYGTAELDATVFGVTGTNGKTSVVYLVAALLEAAGLRAGLSSTAERRVGDTAMTSALTSPEAPELHGLLARMVEERAEGISLEVSAHAVERHRIDGVRFDVVAFNNVSHDHLDDFSDMESYFQAKLALFDPAHAARGVVVVDTPYGVRVARESRIPVTTLATEYGAEADWHLAVTRQDIDGVSFALQGPGGARFRGRVPVFGRFMAENAALALIMLHEAGIPIEQVAAGLAAANPAEPGLIPIYIPGRLEAINPGSAGPRFYVDYGHTPGAFQAMLDALGEVAPGRVIFMFGADGDRDTTKREEMGRIAAAGSDILIVCDYHPRSEDPASIRAQLIAGAESAGRAEVIERGDPREAVRLAVSLARPEDVILYAGPGHEDYQEVAGQHLPYSARDEVRAALREAGLL</sequence>
<organism evidence="12 13">
    <name type="scientific">Leucobacter soli</name>
    <dbReference type="NCBI Taxonomy" id="2812850"/>
    <lineage>
        <taxon>Bacteria</taxon>
        <taxon>Bacillati</taxon>
        <taxon>Actinomycetota</taxon>
        <taxon>Actinomycetes</taxon>
        <taxon>Micrococcales</taxon>
        <taxon>Microbacteriaceae</taxon>
        <taxon>Leucobacter</taxon>
    </lineage>
</organism>
<dbReference type="EC" id="6.3.2.-" evidence="7"/>
<dbReference type="PANTHER" id="PTHR23135">
    <property type="entry name" value="MUR LIGASE FAMILY MEMBER"/>
    <property type="match status" value="1"/>
</dbReference>
<evidence type="ECO:0000259" key="10">
    <source>
        <dbReference type="Pfam" id="PF02875"/>
    </source>
</evidence>
<feature type="domain" description="Mur ligase N-terminal catalytic" evidence="9">
    <location>
        <begin position="45"/>
        <end position="90"/>
    </location>
</feature>
<comment type="similarity">
    <text evidence="1 7">Belongs to the MurCDEF family. MurE subfamily.</text>
</comment>
<feature type="modified residue" description="N6-carboxylysine" evidence="7">
    <location>
        <position position="245"/>
    </location>
</feature>
<feature type="binding site" evidence="7">
    <location>
        <position position="213"/>
    </location>
    <ligand>
        <name>UDP-N-acetyl-alpha-D-muramoyl-L-alanyl-D-glutamate</name>
        <dbReference type="ChEBI" id="CHEBI:83900"/>
    </ligand>
</feature>
<comment type="pathway">
    <text evidence="7 8">Cell wall biogenesis; peptidoglycan biosynthesis.</text>
</comment>
<keyword evidence="3 7" id="KW-0133">Cell shape</keyword>
<feature type="domain" description="Mur ligase central" evidence="11">
    <location>
        <begin position="134"/>
        <end position="335"/>
    </location>
</feature>
<dbReference type="InterPro" id="IPR000713">
    <property type="entry name" value="Mur_ligase_N"/>
</dbReference>
<keyword evidence="5 7" id="KW-0131">Cell cycle</keyword>
<evidence type="ECO:0000259" key="11">
    <source>
        <dbReference type="Pfam" id="PF08245"/>
    </source>
</evidence>
<dbReference type="Pfam" id="PF08245">
    <property type="entry name" value="Mur_ligase_M"/>
    <property type="match status" value="1"/>
</dbReference>
<keyword evidence="4 7" id="KW-0573">Peptidoglycan synthesis</keyword>
<evidence type="ECO:0000256" key="2">
    <source>
        <dbReference type="ARBA" id="ARBA00022618"/>
    </source>
</evidence>
<name>A0A916NK91_9MICO</name>
<dbReference type="RefSeq" id="WP_218113746.1">
    <property type="nucleotide sequence ID" value="NZ_CAJVAP010000001.1"/>
</dbReference>
<dbReference type="HAMAP" id="MF_00208">
    <property type="entry name" value="MurE"/>
    <property type="match status" value="1"/>
</dbReference>
<comment type="caution">
    <text evidence="7">Lacks conserved residue(s) required for the propagation of feature annotation.</text>
</comment>
<gene>
    <name evidence="7 12" type="primary">murE</name>
    <name evidence="12" type="ORF">LEUCIP111803_00109</name>
</gene>
<keyword evidence="2 7" id="KW-0132">Cell division</keyword>
<reference evidence="12" key="1">
    <citation type="submission" date="2021-06" db="EMBL/GenBank/DDBJ databases">
        <authorList>
            <person name="Criscuolo A."/>
        </authorList>
    </citation>
    <scope>NUCLEOTIDE SEQUENCE</scope>
    <source>
        <strain evidence="12">CIP111803</strain>
    </source>
</reference>
<accession>A0A916NK91</accession>
<dbReference type="GO" id="GO:0009252">
    <property type="term" value="P:peptidoglycan biosynthetic process"/>
    <property type="evidence" value="ECO:0007669"/>
    <property type="project" value="UniProtKB-UniRule"/>
</dbReference>
<dbReference type="GO" id="GO:0008360">
    <property type="term" value="P:regulation of cell shape"/>
    <property type="evidence" value="ECO:0007669"/>
    <property type="project" value="UniProtKB-KW"/>
</dbReference>
<dbReference type="GO" id="GO:0005524">
    <property type="term" value="F:ATP binding"/>
    <property type="evidence" value="ECO:0007669"/>
    <property type="project" value="UniProtKB-UniRule"/>
</dbReference>
<keyword evidence="7" id="KW-0547">Nucleotide-binding</keyword>
<evidence type="ECO:0000256" key="8">
    <source>
        <dbReference type="RuleBase" id="RU004135"/>
    </source>
</evidence>
<comment type="subcellular location">
    <subcellularLocation>
        <location evidence="7 8">Cytoplasm</location>
    </subcellularLocation>
</comment>
<keyword evidence="13" id="KW-1185">Reference proteome</keyword>
<keyword evidence="7 12" id="KW-0436">Ligase</keyword>
<comment type="PTM">
    <text evidence="7">Carboxylation is probably crucial for Mg(2+) binding and, consequently, for the gamma-phosphate positioning of ATP.</text>
</comment>
<proteinExistence type="inferred from homology"/>
<dbReference type="Proteomes" id="UP000693892">
    <property type="component" value="Unassembled WGS sequence"/>
</dbReference>
<dbReference type="GO" id="GO:0005737">
    <property type="term" value="C:cytoplasm"/>
    <property type="evidence" value="ECO:0007669"/>
    <property type="project" value="UniProtKB-SubCell"/>
</dbReference>
<dbReference type="InterPro" id="IPR013221">
    <property type="entry name" value="Mur_ligase_cen"/>
</dbReference>
<evidence type="ECO:0000256" key="6">
    <source>
        <dbReference type="ARBA" id="ARBA00023316"/>
    </source>
</evidence>